<dbReference type="OrthoDB" id="1742372at2759"/>
<dbReference type="RefSeq" id="XP_031390404.1">
    <property type="nucleotide sequence ID" value="XM_031534544.1"/>
</dbReference>
<reference evidence="2 3" key="2">
    <citation type="submission" date="2025-04" db="UniProtKB">
        <authorList>
            <consortium name="RefSeq"/>
        </authorList>
    </citation>
    <scope>IDENTIFICATION</scope>
    <source>
        <tissue evidence="2 3">Leaf</tissue>
    </source>
</reference>
<protein>
    <submittedName>
        <fullName evidence="2 3">Uncharacterized protein LOC116202908</fullName>
    </submittedName>
</protein>
<evidence type="ECO:0000313" key="1">
    <source>
        <dbReference type="Proteomes" id="UP000515151"/>
    </source>
</evidence>
<keyword evidence="1" id="KW-1185">Reference proteome</keyword>
<evidence type="ECO:0000313" key="3">
    <source>
        <dbReference type="RefSeq" id="XP_031390405.1"/>
    </source>
</evidence>
<evidence type="ECO:0000313" key="2">
    <source>
        <dbReference type="RefSeq" id="XP_031390404.1"/>
    </source>
</evidence>
<sequence length="136" mass="14732">MLEASERTSQHPRDEIVVRTVSPQKGPQTVLKVVQTANIVLLKLWSIFSSRAPKHADTVTMAMSVTAIPLTVSPLKFILIAVTVSCFAMKSSTGEGLKEWRHAIPVVVPVRLVDKAEICPKTSASEHIGDVNAPPP</sequence>
<dbReference type="Proteomes" id="UP000515151">
    <property type="component" value="Chromosome 4"/>
</dbReference>
<proteinExistence type="predicted"/>
<dbReference type="RefSeq" id="XP_031390405.1">
    <property type="nucleotide sequence ID" value="XM_031534545.1"/>
</dbReference>
<gene>
    <name evidence="2 3" type="primary">LOC116202908</name>
</gene>
<organism evidence="1 2">
    <name type="scientific">Punica granatum</name>
    <name type="common">Pomegranate</name>
    <dbReference type="NCBI Taxonomy" id="22663"/>
    <lineage>
        <taxon>Eukaryota</taxon>
        <taxon>Viridiplantae</taxon>
        <taxon>Streptophyta</taxon>
        <taxon>Embryophyta</taxon>
        <taxon>Tracheophyta</taxon>
        <taxon>Spermatophyta</taxon>
        <taxon>Magnoliopsida</taxon>
        <taxon>eudicotyledons</taxon>
        <taxon>Gunneridae</taxon>
        <taxon>Pentapetalae</taxon>
        <taxon>rosids</taxon>
        <taxon>malvids</taxon>
        <taxon>Myrtales</taxon>
        <taxon>Lythraceae</taxon>
        <taxon>Punica</taxon>
    </lineage>
</organism>
<reference evidence="1" key="1">
    <citation type="journal article" date="2020" name="Plant Biotechnol. J.">
        <title>The pomegranate (Punica granatum L.) draft genome dissects genetic divergence between soft- and hard-seeded cultivars.</title>
        <authorList>
            <person name="Luo X."/>
            <person name="Li H."/>
            <person name="Wu Z."/>
            <person name="Yao W."/>
            <person name="Zhao P."/>
            <person name="Cao D."/>
            <person name="Yu H."/>
            <person name="Li K."/>
            <person name="Poudel K."/>
            <person name="Zhao D."/>
            <person name="Zhang F."/>
            <person name="Xia X."/>
            <person name="Chen L."/>
            <person name="Wang Q."/>
            <person name="Jing D."/>
            <person name="Cao S."/>
        </authorList>
    </citation>
    <scope>NUCLEOTIDE SEQUENCE [LARGE SCALE GENOMIC DNA]</scope>
</reference>
<name>A0A6P8D7D7_PUNGR</name>
<dbReference type="InterPro" id="IPR006927">
    <property type="entry name" value="DUF639"/>
</dbReference>
<dbReference type="Pfam" id="PF04842">
    <property type="entry name" value="DUF639"/>
    <property type="match status" value="1"/>
</dbReference>
<accession>A0A6P8D7D7</accession>
<dbReference type="AlphaFoldDB" id="A0A6P8D7D7"/>
<dbReference type="PANTHER" id="PTHR31860:SF5">
    <property type="entry name" value="ARGH (DUF639)"/>
    <property type="match status" value="1"/>
</dbReference>
<dbReference type="PANTHER" id="PTHR31860">
    <property type="entry name" value="HEAT-INDUCIBLE TRANSCRIPTION REPRESSOR (DUF639)-RELATED"/>
    <property type="match status" value="1"/>
</dbReference>
<dbReference type="GeneID" id="116202908"/>